<dbReference type="EMBL" id="PTRA01000010">
    <property type="protein sequence ID" value="PQA53176.1"/>
    <property type="molecule type" value="Genomic_DNA"/>
</dbReference>
<evidence type="ECO:0000313" key="1">
    <source>
        <dbReference type="EMBL" id="PQA53176.1"/>
    </source>
</evidence>
<dbReference type="SUPFAM" id="SSF53448">
    <property type="entry name" value="Nucleotide-diphospho-sugar transferases"/>
    <property type="match status" value="1"/>
</dbReference>
<name>A0A2S7IEV4_9BACT</name>
<evidence type="ECO:0000313" key="2">
    <source>
        <dbReference type="Proteomes" id="UP000239590"/>
    </source>
</evidence>
<dbReference type="RefSeq" id="WP_104716090.1">
    <property type="nucleotide sequence ID" value="NZ_PTRA01000010.1"/>
</dbReference>
<proteinExistence type="predicted"/>
<dbReference type="Proteomes" id="UP000239590">
    <property type="component" value="Unassembled WGS sequence"/>
</dbReference>
<gene>
    <name evidence="1" type="ORF">C5O19_24930</name>
</gene>
<organism evidence="1 2">
    <name type="scientific">Siphonobacter curvatus</name>
    <dbReference type="NCBI Taxonomy" id="2094562"/>
    <lineage>
        <taxon>Bacteria</taxon>
        <taxon>Pseudomonadati</taxon>
        <taxon>Bacteroidota</taxon>
        <taxon>Cytophagia</taxon>
        <taxon>Cytophagales</taxon>
        <taxon>Cytophagaceae</taxon>
        <taxon>Siphonobacter</taxon>
    </lineage>
</organism>
<evidence type="ECO:0008006" key="3">
    <source>
        <dbReference type="Google" id="ProtNLM"/>
    </source>
</evidence>
<sequence length="315" mass="36076">MNAIVCTLFEGHYHYGVAALANSLYNRGFRGVLYVGYRGSVPFWAEQAVENPALGWPGSQSFSPSQGLDIHFLPLETTWHLTNYKPEFMLRIFNNYGSGADAILYFDPDIVVKCQWEFYLNWVSYGVALVHEITSNDMPYSHPIRMEWLKLIDRCNLQPQRKLQSYINGGFCGVSRRDLGFLDIWSLILKTGFSYYQFDPSKFMPTNREHPFYGTDQDALNMTAMCSEFPLSEIGPEGMDFVYGGYTMSHAVGSPKPWKKNYIWSALQGNSPSLPDKCFWQNVQGPIATYHSWHIQRKQVGLTIASAIGRFYRRA</sequence>
<keyword evidence="2" id="KW-1185">Reference proteome</keyword>
<dbReference type="AlphaFoldDB" id="A0A2S7IEV4"/>
<protein>
    <recommendedName>
        <fullName evidence="3">DUF5672 domain-containing protein</fullName>
    </recommendedName>
</protein>
<dbReference type="Gene3D" id="3.90.550.10">
    <property type="entry name" value="Spore Coat Polysaccharide Biosynthesis Protein SpsA, Chain A"/>
    <property type="match status" value="1"/>
</dbReference>
<dbReference type="InterPro" id="IPR029044">
    <property type="entry name" value="Nucleotide-diphossugar_trans"/>
</dbReference>
<reference evidence="2" key="1">
    <citation type="submission" date="2018-02" db="EMBL/GenBank/DDBJ databases">
        <title>Genome sequencing of Solimonas sp. HR-BB.</title>
        <authorList>
            <person name="Lee Y."/>
            <person name="Jeon C.O."/>
        </authorList>
    </citation>
    <scope>NUCLEOTIDE SEQUENCE [LARGE SCALE GENOMIC DNA]</scope>
    <source>
        <strain evidence="2">HR-U</strain>
    </source>
</reference>
<accession>A0A2S7IEV4</accession>
<dbReference type="OrthoDB" id="8479124at2"/>
<comment type="caution">
    <text evidence="1">The sequence shown here is derived from an EMBL/GenBank/DDBJ whole genome shotgun (WGS) entry which is preliminary data.</text>
</comment>